<dbReference type="GO" id="GO:0016020">
    <property type="term" value="C:membrane"/>
    <property type="evidence" value="ECO:0007669"/>
    <property type="project" value="UniProtKB-SubCell"/>
</dbReference>
<keyword evidence="8" id="KW-1185">Reference proteome</keyword>
<evidence type="ECO:0000256" key="2">
    <source>
        <dbReference type="ARBA" id="ARBA00006193"/>
    </source>
</evidence>
<comment type="similarity">
    <text evidence="2">Belongs to the L6 tetraspanin family.</text>
</comment>
<dbReference type="OrthoDB" id="8697884at2759"/>
<evidence type="ECO:0000256" key="3">
    <source>
        <dbReference type="ARBA" id="ARBA00022692"/>
    </source>
</evidence>
<evidence type="ECO:0000313" key="7">
    <source>
        <dbReference type="Ensembl" id="ENSLLEP00000008890.1"/>
    </source>
</evidence>
<dbReference type="PANTHER" id="PTHR14198:SF14">
    <property type="entry name" value="TRANSMEMBRANE 4 L6 FAMILY MEMBER 18"/>
    <property type="match status" value="1"/>
</dbReference>
<evidence type="ECO:0000313" key="8">
    <source>
        <dbReference type="Proteomes" id="UP000694569"/>
    </source>
</evidence>
<keyword evidence="4 6" id="KW-1133">Transmembrane helix</keyword>
<feature type="transmembrane region" description="Helical" evidence="6">
    <location>
        <begin position="158"/>
        <end position="180"/>
    </location>
</feature>
<sequence length="209" mass="22952">MMLLKNYSDCLSLALIPLGVWSIVANILLYFPNGDSMYASNNQLTNYVWYFEGICFGGIMMLIVAIVLLLVDYYQCCIPSCGGRKNRGMNCSRLGSPVFALLGVMFAGYSLTISSLALVQGPYCRTGSGWEYPFQNTAGGYLNQYSSWSACLEPINVVAWNVILFSLLITLSGLQVIICLAKAIYDVCTICNGTHSVMIQVNNALTCYL</sequence>
<organism evidence="7 8">
    <name type="scientific">Leptobrachium leishanense</name>
    <name type="common">Leishan spiny toad</name>
    <dbReference type="NCBI Taxonomy" id="445787"/>
    <lineage>
        <taxon>Eukaryota</taxon>
        <taxon>Metazoa</taxon>
        <taxon>Chordata</taxon>
        <taxon>Craniata</taxon>
        <taxon>Vertebrata</taxon>
        <taxon>Euteleostomi</taxon>
        <taxon>Amphibia</taxon>
        <taxon>Batrachia</taxon>
        <taxon>Anura</taxon>
        <taxon>Pelobatoidea</taxon>
        <taxon>Megophryidae</taxon>
        <taxon>Leptobrachium</taxon>
    </lineage>
</organism>
<dbReference type="PANTHER" id="PTHR14198">
    <property type="entry name" value="TRANSMEMBRANE 4 L6 FAMILY MEMBER 1-RELATED"/>
    <property type="match status" value="1"/>
</dbReference>
<keyword evidence="3 6" id="KW-0812">Transmembrane</keyword>
<reference evidence="7" key="1">
    <citation type="submission" date="2025-08" db="UniProtKB">
        <authorList>
            <consortium name="Ensembl"/>
        </authorList>
    </citation>
    <scope>IDENTIFICATION</scope>
</reference>
<proteinExistence type="inferred from homology"/>
<feature type="transmembrane region" description="Helical" evidence="6">
    <location>
        <begin position="94"/>
        <end position="119"/>
    </location>
</feature>
<comment type="subcellular location">
    <subcellularLocation>
        <location evidence="1">Membrane</location>
        <topology evidence="1">Multi-pass membrane protein</topology>
    </subcellularLocation>
</comment>
<name>A0A8C5M9V1_9ANUR</name>
<dbReference type="Ensembl" id="ENSLLET00000009240.1">
    <property type="protein sequence ID" value="ENSLLEP00000008890.1"/>
    <property type="gene ID" value="ENSLLEG00000005651.1"/>
</dbReference>
<evidence type="ECO:0000256" key="6">
    <source>
        <dbReference type="SAM" id="Phobius"/>
    </source>
</evidence>
<dbReference type="Pfam" id="PF05805">
    <property type="entry name" value="L6_membrane"/>
    <property type="match status" value="1"/>
</dbReference>
<evidence type="ECO:0000256" key="1">
    <source>
        <dbReference type="ARBA" id="ARBA00004141"/>
    </source>
</evidence>
<evidence type="ECO:0000256" key="4">
    <source>
        <dbReference type="ARBA" id="ARBA00022989"/>
    </source>
</evidence>
<evidence type="ECO:0000256" key="5">
    <source>
        <dbReference type="ARBA" id="ARBA00023136"/>
    </source>
</evidence>
<dbReference type="InterPro" id="IPR008661">
    <property type="entry name" value="L6_membrane"/>
</dbReference>
<keyword evidence="5 6" id="KW-0472">Membrane</keyword>
<dbReference type="Proteomes" id="UP000694569">
    <property type="component" value="Unplaced"/>
</dbReference>
<accession>A0A8C5M9V1</accession>
<gene>
    <name evidence="7" type="primary">TM4SF18</name>
</gene>
<dbReference type="AlphaFoldDB" id="A0A8C5M9V1"/>
<dbReference type="GeneTree" id="ENSGT01030000234590"/>
<feature type="transmembrane region" description="Helical" evidence="6">
    <location>
        <begin position="49"/>
        <end position="73"/>
    </location>
</feature>
<protein>
    <submittedName>
        <fullName evidence="7">Transmembrane 4 L six family member 18</fullName>
    </submittedName>
</protein>
<reference evidence="7" key="2">
    <citation type="submission" date="2025-09" db="UniProtKB">
        <authorList>
            <consortium name="Ensembl"/>
        </authorList>
    </citation>
    <scope>IDENTIFICATION</scope>
</reference>